<dbReference type="Proteomes" id="UP001529272">
    <property type="component" value="Unassembled WGS sequence"/>
</dbReference>
<dbReference type="EMBL" id="JASZZX010000025">
    <property type="protein sequence ID" value="MDM3928671.1"/>
    <property type="molecule type" value="Genomic_DNA"/>
</dbReference>
<evidence type="ECO:0000256" key="1">
    <source>
        <dbReference type="SAM" id="MobiDB-lite"/>
    </source>
</evidence>
<dbReference type="RefSeq" id="WP_232526997.1">
    <property type="nucleotide sequence ID" value="NZ_CP012886.2"/>
</dbReference>
<sequence length="122" mass="13185">MTQRPWRLPFAIKPTCTEPLRADRDIVSAGLAARVELADAGDPRTARVDYRLAHALREGLASRQEWDGSVNRHQPPPLDAGSARTGSHHRLASAAAEQAAPPPEQTTPPNVDVADENNQPPS</sequence>
<reference evidence="2 3" key="2">
    <citation type="submission" date="2023-06" db="EMBL/GenBank/DDBJ databases">
        <title>Itaconate inhibition of nontuberculous mycobacteria.</title>
        <authorList>
            <person name="Breen P."/>
            <person name="Zimbric M."/>
            <person name="Caverly L."/>
        </authorList>
    </citation>
    <scope>NUCLEOTIDE SEQUENCE [LARGE SCALE GENOMIC DNA]</scope>
    <source>
        <strain evidence="2 3">FLAC1071</strain>
    </source>
</reference>
<gene>
    <name evidence="2" type="ORF">QRB35_21920</name>
</gene>
<proteinExistence type="predicted"/>
<accession>A0ABT7P5W4</accession>
<evidence type="ECO:0000313" key="3">
    <source>
        <dbReference type="Proteomes" id="UP001529272"/>
    </source>
</evidence>
<comment type="caution">
    <text evidence="2">The sequence shown here is derived from an EMBL/GenBank/DDBJ whole genome shotgun (WGS) entry which is preliminary data.</text>
</comment>
<name>A0ABT7P5W4_MYCIT</name>
<evidence type="ECO:0000313" key="2">
    <source>
        <dbReference type="EMBL" id="MDM3928671.1"/>
    </source>
</evidence>
<feature type="region of interest" description="Disordered" evidence="1">
    <location>
        <begin position="62"/>
        <end position="122"/>
    </location>
</feature>
<organism evidence="2 3">
    <name type="scientific">Mycobacterium intracellulare subsp. chimaera</name>
    <dbReference type="NCBI Taxonomy" id="222805"/>
    <lineage>
        <taxon>Bacteria</taxon>
        <taxon>Bacillati</taxon>
        <taxon>Actinomycetota</taxon>
        <taxon>Actinomycetes</taxon>
        <taxon>Mycobacteriales</taxon>
        <taxon>Mycobacteriaceae</taxon>
        <taxon>Mycobacterium</taxon>
        <taxon>Mycobacterium avium complex (MAC)</taxon>
    </lineage>
</organism>
<protein>
    <submittedName>
        <fullName evidence="2">Uncharacterized protein</fullName>
    </submittedName>
</protein>
<reference evidence="3" key="1">
    <citation type="submission" date="2023-06" db="EMBL/GenBank/DDBJ databases">
        <title>Itaconate inhibition of nontuberculous mycobacteria.</title>
        <authorList>
            <person name="Spilker T."/>
        </authorList>
    </citation>
    <scope>NUCLEOTIDE SEQUENCE [LARGE SCALE GENOMIC DNA]</scope>
    <source>
        <strain evidence="3">FLAC1071</strain>
    </source>
</reference>
<keyword evidence="3" id="KW-1185">Reference proteome</keyword>